<reference evidence="2" key="1">
    <citation type="submission" date="2022-01" db="EMBL/GenBank/DDBJ databases">
        <title>Draft Genome Sequences of Seven Type Strains of the Genus Streptomyces.</title>
        <authorList>
            <person name="Aziz S."/>
            <person name="Coretto E."/>
            <person name="Chronakova A."/>
            <person name="Sproer C."/>
            <person name="Huber K."/>
            <person name="Nouioui I."/>
            <person name="Gross H."/>
        </authorList>
    </citation>
    <scope>NUCLEOTIDE SEQUENCE</scope>
    <source>
        <strain evidence="2">DSM 103493</strain>
    </source>
</reference>
<dbReference type="Proteomes" id="UP001139384">
    <property type="component" value="Unassembled WGS sequence"/>
</dbReference>
<proteinExistence type="predicted"/>
<comment type="caution">
    <text evidence="2">The sequence shown here is derived from an EMBL/GenBank/DDBJ whole genome shotgun (WGS) entry which is preliminary data.</text>
</comment>
<gene>
    <name evidence="2" type="ORF">L0P92_42415</name>
</gene>
<keyword evidence="3" id="KW-1185">Reference proteome</keyword>
<evidence type="ECO:0000313" key="2">
    <source>
        <dbReference type="EMBL" id="MCF1600154.1"/>
    </source>
</evidence>
<dbReference type="AlphaFoldDB" id="A0A9X1Q962"/>
<evidence type="ECO:0000313" key="3">
    <source>
        <dbReference type="Proteomes" id="UP001139384"/>
    </source>
</evidence>
<protein>
    <submittedName>
        <fullName evidence="2">Uncharacterized protein</fullName>
    </submittedName>
</protein>
<dbReference type="EMBL" id="JAKEIP010000431">
    <property type="protein sequence ID" value="MCF1600154.1"/>
    <property type="molecule type" value="Genomic_DNA"/>
</dbReference>
<name>A0A9X1Q962_STRM4</name>
<accession>A0A9X1Q962</accession>
<feature type="region of interest" description="Disordered" evidence="1">
    <location>
        <begin position="53"/>
        <end position="76"/>
    </location>
</feature>
<sequence length="103" mass="9940">MSPAAALRVLRIAAGRRALELVLLVGGLFVIGLLCGGQASAADGVSVAGVHVGTASTTGSKPEAPRRGEGLSVPAPVTEAGHLAGSVAEELAEAPSLPAAPAP</sequence>
<organism evidence="2 3">
    <name type="scientific">Streptomyces muensis</name>
    <dbReference type="NCBI Taxonomy" id="1077944"/>
    <lineage>
        <taxon>Bacteria</taxon>
        <taxon>Bacillati</taxon>
        <taxon>Actinomycetota</taxon>
        <taxon>Actinomycetes</taxon>
        <taxon>Kitasatosporales</taxon>
        <taxon>Streptomycetaceae</taxon>
        <taxon>Streptomyces</taxon>
    </lineage>
</organism>
<evidence type="ECO:0000256" key="1">
    <source>
        <dbReference type="SAM" id="MobiDB-lite"/>
    </source>
</evidence>
<feature type="non-terminal residue" evidence="2">
    <location>
        <position position="103"/>
    </location>
</feature>